<dbReference type="PANTHER" id="PTHR23502">
    <property type="entry name" value="MAJOR FACILITATOR SUPERFAMILY"/>
    <property type="match status" value="1"/>
</dbReference>
<dbReference type="Gene3D" id="1.20.1250.20">
    <property type="entry name" value="MFS general substrate transporter like domains"/>
    <property type="match status" value="1"/>
</dbReference>
<keyword evidence="3 5" id="KW-1133">Transmembrane helix</keyword>
<feature type="transmembrane region" description="Helical" evidence="5">
    <location>
        <begin position="497"/>
        <end position="518"/>
    </location>
</feature>
<dbReference type="EMBL" id="PDLN01000023">
    <property type="protein sequence ID" value="RDW57325.1"/>
    <property type="molecule type" value="Genomic_DNA"/>
</dbReference>
<comment type="subcellular location">
    <subcellularLocation>
        <location evidence="1">Membrane</location>
        <topology evidence="1">Multi-pass membrane protein</topology>
    </subcellularLocation>
</comment>
<keyword evidence="4 5" id="KW-0472">Membrane</keyword>
<organism evidence="7 8">
    <name type="scientific">Coleophoma crateriformis</name>
    <dbReference type="NCBI Taxonomy" id="565419"/>
    <lineage>
        <taxon>Eukaryota</taxon>
        <taxon>Fungi</taxon>
        <taxon>Dikarya</taxon>
        <taxon>Ascomycota</taxon>
        <taxon>Pezizomycotina</taxon>
        <taxon>Leotiomycetes</taxon>
        <taxon>Helotiales</taxon>
        <taxon>Dermateaceae</taxon>
        <taxon>Coleophoma</taxon>
    </lineage>
</organism>
<dbReference type="OrthoDB" id="446368at2759"/>
<feature type="transmembrane region" description="Helical" evidence="5">
    <location>
        <begin position="367"/>
        <end position="390"/>
    </location>
</feature>
<feature type="transmembrane region" description="Helical" evidence="5">
    <location>
        <begin position="122"/>
        <end position="147"/>
    </location>
</feature>
<evidence type="ECO:0000256" key="5">
    <source>
        <dbReference type="SAM" id="Phobius"/>
    </source>
</evidence>
<evidence type="ECO:0000256" key="2">
    <source>
        <dbReference type="ARBA" id="ARBA00022692"/>
    </source>
</evidence>
<dbReference type="SUPFAM" id="SSF103473">
    <property type="entry name" value="MFS general substrate transporter"/>
    <property type="match status" value="1"/>
</dbReference>
<dbReference type="InterPro" id="IPR036259">
    <property type="entry name" value="MFS_trans_sf"/>
</dbReference>
<dbReference type="InterPro" id="IPR020846">
    <property type="entry name" value="MFS_dom"/>
</dbReference>
<keyword evidence="2 5" id="KW-0812">Transmembrane</keyword>
<feature type="domain" description="Major facilitator superfamily (MFS) profile" evidence="6">
    <location>
        <begin position="98"/>
        <end position="522"/>
    </location>
</feature>
<dbReference type="PROSITE" id="PS50850">
    <property type="entry name" value="MFS"/>
    <property type="match status" value="1"/>
</dbReference>
<gene>
    <name evidence="7" type="ORF">BP5796_12775</name>
</gene>
<proteinExistence type="predicted"/>
<feature type="transmembrane region" description="Helical" evidence="5">
    <location>
        <begin position="96"/>
        <end position="116"/>
    </location>
</feature>
<dbReference type="GO" id="GO:0022857">
    <property type="term" value="F:transmembrane transporter activity"/>
    <property type="evidence" value="ECO:0007669"/>
    <property type="project" value="InterPro"/>
</dbReference>
<dbReference type="Pfam" id="PF07690">
    <property type="entry name" value="MFS_1"/>
    <property type="match status" value="1"/>
</dbReference>
<evidence type="ECO:0000256" key="1">
    <source>
        <dbReference type="ARBA" id="ARBA00004141"/>
    </source>
</evidence>
<feature type="transmembrane region" description="Helical" evidence="5">
    <location>
        <begin position="468"/>
        <end position="485"/>
    </location>
</feature>
<name>A0A3D8Q643_9HELO</name>
<feature type="transmembrane region" description="Helical" evidence="5">
    <location>
        <begin position="252"/>
        <end position="272"/>
    </location>
</feature>
<evidence type="ECO:0000256" key="3">
    <source>
        <dbReference type="ARBA" id="ARBA00022989"/>
    </source>
</evidence>
<dbReference type="GO" id="GO:0005886">
    <property type="term" value="C:plasma membrane"/>
    <property type="evidence" value="ECO:0007669"/>
    <property type="project" value="TreeGrafter"/>
</dbReference>
<feature type="transmembrane region" description="Helical" evidence="5">
    <location>
        <begin position="431"/>
        <end position="456"/>
    </location>
</feature>
<protein>
    <recommendedName>
        <fullName evidence="6">Major facilitator superfamily (MFS) profile domain-containing protein</fullName>
    </recommendedName>
</protein>
<evidence type="ECO:0000256" key="4">
    <source>
        <dbReference type="ARBA" id="ARBA00023136"/>
    </source>
</evidence>
<feature type="transmembrane region" description="Helical" evidence="5">
    <location>
        <begin position="193"/>
        <end position="214"/>
    </location>
</feature>
<reference evidence="7 8" key="1">
    <citation type="journal article" date="2018" name="IMA Fungus">
        <title>IMA Genome-F 9: Draft genome sequence of Annulohypoxylon stygium, Aspergillus mulundensis, Berkeleyomyces basicola (syn. Thielaviopsis basicola), Ceratocystis smalleyi, two Cercospora beticola strains, Coleophoma cylindrospora, Fusarium fracticaudum, Phialophora cf. hyalina, and Morchella septimelata.</title>
        <authorList>
            <person name="Wingfield B.D."/>
            <person name="Bills G.F."/>
            <person name="Dong Y."/>
            <person name="Huang W."/>
            <person name="Nel W.J."/>
            <person name="Swalarsk-Parry B.S."/>
            <person name="Vaghefi N."/>
            <person name="Wilken P.M."/>
            <person name="An Z."/>
            <person name="de Beer Z.W."/>
            <person name="De Vos L."/>
            <person name="Chen L."/>
            <person name="Duong T.A."/>
            <person name="Gao Y."/>
            <person name="Hammerbacher A."/>
            <person name="Kikkert J.R."/>
            <person name="Li Y."/>
            <person name="Li H."/>
            <person name="Li K."/>
            <person name="Li Q."/>
            <person name="Liu X."/>
            <person name="Ma X."/>
            <person name="Naidoo K."/>
            <person name="Pethybridge S.J."/>
            <person name="Sun J."/>
            <person name="Steenkamp E.T."/>
            <person name="van der Nest M.A."/>
            <person name="van Wyk S."/>
            <person name="Wingfield M.J."/>
            <person name="Xiong C."/>
            <person name="Yue Q."/>
            <person name="Zhang X."/>
        </authorList>
    </citation>
    <scope>NUCLEOTIDE SEQUENCE [LARGE SCALE GENOMIC DNA]</scope>
    <source>
        <strain evidence="7 8">BP5796</strain>
    </source>
</reference>
<evidence type="ECO:0000313" key="7">
    <source>
        <dbReference type="EMBL" id="RDW57325.1"/>
    </source>
</evidence>
<dbReference type="AlphaFoldDB" id="A0A3D8Q643"/>
<comment type="caution">
    <text evidence="7">The sequence shown here is derived from an EMBL/GenBank/DDBJ whole genome shotgun (WGS) entry which is preliminary data.</text>
</comment>
<evidence type="ECO:0000313" key="8">
    <source>
        <dbReference type="Proteomes" id="UP000256328"/>
    </source>
</evidence>
<dbReference type="Proteomes" id="UP000256328">
    <property type="component" value="Unassembled WGS sequence"/>
</dbReference>
<keyword evidence="8" id="KW-1185">Reference proteome</keyword>
<dbReference type="PANTHER" id="PTHR23502:SF47">
    <property type="entry name" value="MAJOR FACILITATOR SUPERFAMILY (MFS) PROFILE DOMAIN-CONTAINING PROTEIN-RELATED"/>
    <property type="match status" value="1"/>
</dbReference>
<feature type="transmembrane region" description="Helical" evidence="5">
    <location>
        <begin position="406"/>
        <end position="425"/>
    </location>
</feature>
<feature type="transmembrane region" description="Helical" evidence="5">
    <location>
        <begin position="328"/>
        <end position="347"/>
    </location>
</feature>
<sequence length="534" mass="59621">MDIITVPDSSYRCQGLSESQSTTCVSSRRTSFSNEKEFGYRETKNEPCNLCGRMGERENEKVGSINSIESQKSLIVDWDGDNDPERPTNWPLRKKLAYTFTAATMVFGVSFSSSVFGPATRVTASLFGVSIEVMDLSITFFLLGLAFGPSFFGPMSEVLGHLIPLSIGMGGFMIFQIPMAVAGNVQTILISRFFQGFFSSAIQAVIAGMIVDVWSPIVRGVAIAIPAACMTGGSTLAPTVGTYVTENLGWRWIGWITLIYLAFTTVMGFLFLHHSSPRVILTNRAQQRRFETGNWALHSKYEESPVDFSLLIQKYLTKPIRIFFKEPILVVLTIYLTLVYGIFYTSYQAFLRAFEARGWPTTTASLPFLSSELGVIASCCTFSLFIVTWWRKRFLRRNAVTPEDCLLIMIIGSCVLPPALLWFGWSTYTHWASQVIACFVIGWALMLVFITGIVYIVDVYTINANSAMSIHIAVRSVVASSFPLWTTPMFDRLGVDWGMTVLAACCFVMIPFPVLFWMHGGKIRSWSKFSFTTG</sequence>
<dbReference type="InterPro" id="IPR011701">
    <property type="entry name" value="MFS"/>
</dbReference>
<feature type="transmembrane region" description="Helical" evidence="5">
    <location>
        <begin position="159"/>
        <end position="181"/>
    </location>
</feature>
<evidence type="ECO:0000259" key="6">
    <source>
        <dbReference type="PROSITE" id="PS50850"/>
    </source>
</evidence>
<accession>A0A3D8Q643</accession>